<organism evidence="1 2">
    <name type="scientific">Lyngbya confervoides BDU141951</name>
    <dbReference type="NCBI Taxonomy" id="1574623"/>
    <lineage>
        <taxon>Bacteria</taxon>
        <taxon>Bacillati</taxon>
        <taxon>Cyanobacteriota</taxon>
        <taxon>Cyanophyceae</taxon>
        <taxon>Oscillatoriophycideae</taxon>
        <taxon>Oscillatoriales</taxon>
        <taxon>Microcoleaceae</taxon>
        <taxon>Lyngbya</taxon>
    </lineage>
</organism>
<keyword evidence="2" id="KW-1185">Reference proteome</keyword>
<reference evidence="1 2" key="1">
    <citation type="journal article" date="2015" name="Genome Announc.">
        <title>Draft Genome Sequence of Filamentous Marine Cyanobacterium Lyngbya confervoides Strain BDU141951.</title>
        <authorList>
            <person name="Chandrababunaidu M.M."/>
            <person name="Sen D."/>
            <person name="Tripathy S."/>
        </authorList>
    </citation>
    <scope>NUCLEOTIDE SEQUENCE [LARGE SCALE GENOMIC DNA]</scope>
    <source>
        <strain evidence="1 2">BDU141951</strain>
    </source>
</reference>
<protein>
    <submittedName>
        <fullName evidence="1">Uncharacterized protein</fullName>
    </submittedName>
</protein>
<dbReference type="EMBL" id="JTHE03000054">
    <property type="protein sequence ID" value="MCM1983066.1"/>
    <property type="molecule type" value="Genomic_DNA"/>
</dbReference>
<proteinExistence type="predicted"/>
<evidence type="ECO:0000313" key="1">
    <source>
        <dbReference type="EMBL" id="MCM1983066.1"/>
    </source>
</evidence>
<dbReference type="RefSeq" id="WP_166281893.1">
    <property type="nucleotide sequence ID" value="NZ_JTHE03000054.1"/>
</dbReference>
<sequence length="45" mass="5204">MALVLKEVLFIYTLTVSLWIARVAQGWISWVLPSPGRLRCQSSWQ</sequence>
<accession>A0ABD4T3R7</accession>
<dbReference type="AlphaFoldDB" id="A0ABD4T3R7"/>
<evidence type="ECO:0000313" key="2">
    <source>
        <dbReference type="Proteomes" id="UP000031561"/>
    </source>
</evidence>
<dbReference type="Proteomes" id="UP000031561">
    <property type="component" value="Unassembled WGS sequence"/>
</dbReference>
<gene>
    <name evidence="1" type="ORF">QQ91_0009545</name>
</gene>
<comment type="caution">
    <text evidence="1">The sequence shown here is derived from an EMBL/GenBank/DDBJ whole genome shotgun (WGS) entry which is preliminary data.</text>
</comment>
<name>A0ABD4T3R7_9CYAN</name>